<organism evidence="3 4">
    <name type="scientific">Mugilogobius chulae</name>
    <name type="common">yellowstripe goby</name>
    <dbReference type="NCBI Taxonomy" id="88201"/>
    <lineage>
        <taxon>Eukaryota</taxon>
        <taxon>Metazoa</taxon>
        <taxon>Chordata</taxon>
        <taxon>Craniata</taxon>
        <taxon>Vertebrata</taxon>
        <taxon>Euteleostomi</taxon>
        <taxon>Actinopterygii</taxon>
        <taxon>Neopterygii</taxon>
        <taxon>Teleostei</taxon>
        <taxon>Neoteleostei</taxon>
        <taxon>Acanthomorphata</taxon>
        <taxon>Gobiaria</taxon>
        <taxon>Gobiiformes</taxon>
        <taxon>Gobioidei</taxon>
        <taxon>Gobiidae</taxon>
        <taxon>Gobionellinae</taxon>
        <taxon>Mugilogobius</taxon>
    </lineage>
</organism>
<feature type="region of interest" description="Disordered" evidence="1">
    <location>
        <begin position="55"/>
        <end position="78"/>
    </location>
</feature>
<feature type="region of interest" description="Disordered" evidence="1">
    <location>
        <begin position="95"/>
        <end position="155"/>
    </location>
</feature>
<comment type="caution">
    <text evidence="3">The sequence shown here is derived from an EMBL/GenBank/DDBJ whole genome shotgun (WGS) entry which is preliminary data.</text>
</comment>
<dbReference type="InterPro" id="IPR028271">
    <property type="entry name" value="RAMAC"/>
</dbReference>
<dbReference type="GO" id="GO:0106005">
    <property type="term" value="P:RNA 5'-cap (guanine-N7)-methylation"/>
    <property type="evidence" value="ECO:0007669"/>
    <property type="project" value="InterPro"/>
</dbReference>
<name>A0AAW0NYN5_9GOBI</name>
<keyword evidence="4" id="KW-1185">Reference proteome</keyword>
<evidence type="ECO:0000256" key="2">
    <source>
        <dbReference type="SAM" id="Phobius"/>
    </source>
</evidence>
<protein>
    <submittedName>
        <fullName evidence="3">Uncharacterized protein</fullName>
    </submittedName>
</protein>
<feature type="compositionally biased region" description="Low complexity" evidence="1">
    <location>
        <begin position="131"/>
        <end position="140"/>
    </location>
</feature>
<dbReference type="Proteomes" id="UP001460270">
    <property type="component" value="Unassembled WGS sequence"/>
</dbReference>
<dbReference type="EMBL" id="JBBPFD010000009">
    <property type="protein sequence ID" value="KAK7912771.1"/>
    <property type="molecule type" value="Genomic_DNA"/>
</dbReference>
<evidence type="ECO:0000313" key="4">
    <source>
        <dbReference type="Proteomes" id="UP001460270"/>
    </source>
</evidence>
<sequence>MAETIEKIETTEKVETTEKSVDYEDMFAHRFTSEDHEYQEYLKRRLTRLPLWRTGGAEEAEEATTEAETTDTRTGEEGTEVAVGEEAEITAVSAVGEERTEGSSTGTIGTGTETETGPTAEIETETERGPGTETEGTAEGISPTPNPPVTATTRGHSTTATNISVSSTIGGLPYANTGNYLNSKPTHTLVSLHPRFEFALTQHSNASLRFLSRQVPPPREPLLLLLLLLLLLIVTADCTAGAQINYVHPVSAKVQK</sequence>
<dbReference type="AlphaFoldDB" id="A0AAW0NYN5"/>
<evidence type="ECO:0000256" key="1">
    <source>
        <dbReference type="SAM" id="MobiDB-lite"/>
    </source>
</evidence>
<dbReference type="GO" id="GO:0003723">
    <property type="term" value="F:RNA binding"/>
    <property type="evidence" value="ECO:0007669"/>
    <property type="project" value="InterPro"/>
</dbReference>
<evidence type="ECO:0000313" key="3">
    <source>
        <dbReference type="EMBL" id="KAK7912771.1"/>
    </source>
</evidence>
<gene>
    <name evidence="3" type="ORF">WMY93_012982</name>
</gene>
<feature type="compositionally biased region" description="Low complexity" evidence="1">
    <location>
        <begin position="102"/>
        <end position="121"/>
    </location>
</feature>
<proteinExistence type="predicted"/>
<accession>A0AAW0NYN5</accession>
<reference evidence="4" key="1">
    <citation type="submission" date="2024-04" db="EMBL/GenBank/DDBJ databases">
        <title>Salinicola lusitanus LLJ914,a marine bacterium isolated from the Okinawa Trough.</title>
        <authorList>
            <person name="Li J."/>
        </authorList>
    </citation>
    <scope>NUCLEOTIDE SEQUENCE [LARGE SCALE GENOMIC DNA]</scope>
</reference>
<dbReference type="GO" id="GO:0031533">
    <property type="term" value="C:mRNA capping enzyme complex"/>
    <property type="evidence" value="ECO:0007669"/>
    <property type="project" value="InterPro"/>
</dbReference>
<keyword evidence="2" id="KW-0472">Membrane</keyword>
<dbReference type="Pfam" id="PF15320">
    <property type="entry name" value="RAM"/>
    <property type="match status" value="1"/>
</dbReference>
<feature type="transmembrane region" description="Helical" evidence="2">
    <location>
        <begin position="222"/>
        <end position="244"/>
    </location>
</feature>
<keyword evidence="2" id="KW-1133">Transmembrane helix</keyword>
<keyword evidence="2" id="KW-0812">Transmembrane</keyword>
<feature type="compositionally biased region" description="Acidic residues" evidence="1">
    <location>
        <begin position="58"/>
        <end position="69"/>
    </location>
</feature>